<feature type="chain" id="PRO_5034966205" evidence="2">
    <location>
        <begin position="19"/>
        <end position="239"/>
    </location>
</feature>
<protein>
    <submittedName>
        <fullName evidence="4">Uncharacterized protein LOC111105800</fullName>
    </submittedName>
</protein>
<dbReference type="AlphaFoldDB" id="A0A8B8AXJ8"/>
<keyword evidence="2" id="KW-0732">Signal</keyword>
<dbReference type="GeneID" id="111105800"/>
<feature type="transmembrane region" description="Helical" evidence="1">
    <location>
        <begin position="170"/>
        <end position="193"/>
    </location>
</feature>
<keyword evidence="1" id="KW-0812">Transmembrane</keyword>
<organism evidence="3 4">
    <name type="scientific">Crassostrea virginica</name>
    <name type="common">Eastern oyster</name>
    <dbReference type="NCBI Taxonomy" id="6565"/>
    <lineage>
        <taxon>Eukaryota</taxon>
        <taxon>Metazoa</taxon>
        <taxon>Spiralia</taxon>
        <taxon>Lophotrochozoa</taxon>
        <taxon>Mollusca</taxon>
        <taxon>Bivalvia</taxon>
        <taxon>Autobranchia</taxon>
        <taxon>Pteriomorphia</taxon>
        <taxon>Ostreida</taxon>
        <taxon>Ostreoidea</taxon>
        <taxon>Ostreidae</taxon>
        <taxon>Crassostrea</taxon>
    </lineage>
</organism>
<feature type="signal peptide" evidence="2">
    <location>
        <begin position="1"/>
        <end position="18"/>
    </location>
</feature>
<gene>
    <name evidence="4" type="primary">LOC111105800</name>
</gene>
<dbReference type="Proteomes" id="UP000694844">
    <property type="component" value="Chromosome 8"/>
</dbReference>
<keyword evidence="3" id="KW-1185">Reference proteome</keyword>
<keyword evidence="1" id="KW-0472">Membrane</keyword>
<evidence type="ECO:0000256" key="2">
    <source>
        <dbReference type="SAM" id="SignalP"/>
    </source>
</evidence>
<evidence type="ECO:0000313" key="3">
    <source>
        <dbReference type="Proteomes" id="UP000694844"/>
    </source>
</evidence>
<reference evidence="4" key="1">
    <citation type="submission" date="2025-08" db="UniProtKB">
        <authorList>
            <consortium name="RefSeq"/>
        </authorList>
    </citation>
    <scope>IDENTIFICATION</scope>
    <source>
        <tissue evidence="4">Whole sample</tissue>
    </source>
</reference>
<name>A0A8B8AXJ8_CRAVI</name>
<accession>A0A8B8AXJ8</accession>
<keyword evidence="1" id="KW-1133">Transmembrane helix</keyword>
<dbReference type="KEGG" id="cvn:111105800"/>
<proteinExistence type="predicted"/>
<dbReference type="OrthoDB" id="6208821at2759"/>
<dbReference type="RefSeq" id="XP_022295895.1">
    <property type="nucleotide sequence ID" value="XM_022440187.1"/>
</dbReference>
<evidence type="ECO:0000256" key="1">
    <source>
        <dbReference type="SAM" id="Phobius"/>
    </source>
</evidence>
<evidence type="ECO:0000313" key="4">
    <source>
        <dbReference type="RefSeq" id="XP_022295895.1"/>
    </source>
</evidence>
<sequence length="239" mass="26770">MFWLTILAVIVFSSVCSASNFSSYTISGCSVKLRWNLKNASQYEIYITSQNNSGFQVQITTSEQTYVFVAERQGVNYDLKWTPIYNEGRTRNRGNLSEDHTVYIAKGCNLDSSTSPNIDKDCRSVLKTSTVSNKDTPRNLTASTELDKDCPVHSNSTVSTKSDKGFYVTYFWASAIVFPVVLGGTLLILYFCLIRRPKGTVPANRGGEEARQSVSLNSLCYANNQQNQYCDESYYSMAE</sequence>